<organism evidence="2 3">
    <name type="scientific">Monascus purpureus</name>
    <name type="common">Red mold</name>
    <name type="synonym">Monascus anka</name>
    <dbReference type="NCBI Taxonomy" id="5098"/>
    <lineage>
        <taxon>Eukaryota</taxon>
        <taxon>Fungi</taxon>
        <taxon>Dikarya</taxon>
        <taxon>Ascomycota</taxon>
        <taxon>Pezizomycotina</taxon>
        <taxon>Eurotiomycetes</taxon>
        <taxon>Eurotiomycetidae</taxon>
        <taxon>Eurotiales</taxon>
        <taxon>Aspergillaceae</taxon>
        <taxon>Monascus</taxon>
    </lineage>
</organism>
<keyword evidence="3" id="KW-1185">Reference proteome</keyword>
<feature type="region of interest" description="Disordered" evidence="1">
    <location>
        <begin position="41"/>
        <end position="95"/>
    </location>
</feature>
<evidence type="ECO:0000256" key="1">
    <source>
        <dbReference type="SAM" id="MobiDB-lite"/>
    </source>
</evidence>
<dbReference type="AlphaFoldDB" id="A0A507R3C4"/>
<evidence type="ECO:0000313" key="3">
    <source>
        <dbReference type="Proteomes" id="UP000319663"/>
    </source>
</evidence>
<comment type="caution">
    <text evidence="2">The sequence shown here is derived from an EMBL/GenBank/DDBJ whole genome shotgun (WGS) entry which is preliminary data.</text>
</comment>
<dbReference type="Proteomes" id="UP000319663">
    <property type="component" value="Unassembled WGS sequence"/>
</dbReference>
<name>A0A507R3C4_MONPU</name>
<evidence type="ECO:0000313" key="2">
    <source>
        <dbReference type="EMBL" id="TQB75631.1"/>
    </source>
</evidence>
<feature type="compositionally biased region" description="Basic and acidic residues" evidence="1">
    <location>
        <begin position="48"/>
        <end position="73"/>
    </location>
</feature>
<protein>
    <submittedName>
        <fullName evidence="2">Uncharacterized protein</fullName>
    </submittedName>
</protein>
<accession>A0A507R3C4</accession>
<proteinExistence type="predicted"/>
<reference evidence="2 3" key="1">
    <citation type="submission" date="2019-06" db="EMBL/GenBank/DDBJ databases">
        <title>Wine fermentation using esterase from Monascus purpureus.</title>
        <authorList>
            <person name="Geng C."/>
            <person name="Zhang Y."/>
        </authorList>
    </citation>
    <scope>NUCLEOTIDE SEQUENCE [LARGE SCALE GENOMIC DNA]</scope>
    <source>
        <strain evidence="2">HQ1</strain>
    </source>
</reference>
<dbReference type="EMBL" id="VIFY01000017">
    <property type="protein sequence ID" value="TQB75631.1"/>
    <property type="molecule type" value="Genomic_DNA"/>
</dbReference>
<gene>
    <name evidence="2" type="ORF">MPDQ_002249</name>
</gene>
<dbReference type="STRING" id="5098.A0A507R3C4"/>
<feature type="region of interest" description="Disordered" evidence="1">
    <location>
        <begin position="145"/>
        <end position="171"/>
    </location>
</feature>
<sequence>MPGSHQSGAQFPLPLWESTVKVGTFHLALKQWLKSFQSNSSTVNHSHAVPERTPNDNENGRKRKEPASVEWKHQKTSAPRIGAEKDQDASATLHRQKTNLYSKGKQLVDQLMELHKFGVLLEICPPDLYFTELLSKAKGRLLSSLQISGSPTPSSPVEMDGEDTMESGHSDRRRVPNLVTSLIKNPSGEREASEGNRTLAYNTNYVNGQIESLGQPGNEHETQRVQLWEAVFDRSIYAAIDSNVHPEAIGRDFTGWVLAYKENPLDNEENERVAWRYNRNDPELSRR</sequence>